<name>A0A1B1TE80_9ARCH</name>
<evidence type="ECO:0000313" key="2">
    <source>
        <dbReference type="EMBL" id="ANV80591.1"/>
    </source>
</evidence>
<keyword evidence="1" id="KW-0812">Transmembrane</keyword>
<proteinExistence type="predicted"/>
<feature type="transmembrane region" description="Helical" evidence="1">
    <location>
        <begin position="7"/>
        <end position="27"/>
    </location>
</feature>
<evidence type="ECO:0000256" key="1">
    <source>
        <dbReference type="SAM" id="Phobius"/>
    </source>
</evidence>
<reference evidence="2" key="1">
    <citation type="submission" date="2014-11" db="EMBL/GenBank/DDBJ databases">
        <authorList>
            <person name="Zhu J."/>
            <person name="Qi W."/>
            <person name="Song R."/>
        </authorList>
    </citation>
    <scope>NUCLEOTIDE SEQUENCE</scope>
</reference>
<protein>
    <submittedName>
        <fullName evidence="2">Uncharacterized protein</fullName>
    </submittedName>
</protein>
<dbReference type="EMBL" id="KP211895">
    <property type="protein sequence ID" value="ANV80591.1"/>
    <property type="molecule type" value="Genomic_DNA"/>
</dbReference>
<sequence length="195" mass="21880">MRYKRFVPPAILLILTIILNRIGNYIIFRDGPQETTATLGLTSIIFQLCSVVLFFVTLIVFAYSLGKSPERTEVRNDEKSKEVNWWAIEKSENKNIDQNDGDKARIVGFSSIALSGFAILLMIVFGFISILSSLGPGLGFSGGTCDSFCERTWLAALFSGKLSIYLFFIGLISLARPWSWIPESWISQIFSDDEE</sequence>
<accession>A0A1B1TE80</accession>
<feature type="transmembrane region" description="Helical" evidence="1">
    <location>
        <begin position="39"/>
        <end position="65"/>
    </location>
</feature>
<feature type="transmembrane region" description="Helical" evidence="1">
    <location>
        <begin position="112"/>
        <end position="132"/>
    </location>
</feature>
<keyword evidence="1" id="KW-0472">Membrane</keyword>
<dbReference type="AlphaFoldDB" id="A0A1B1TE80"/>
<reference evidence="2" key="2">
    <citation type="journal article" date="2015" name="ISME J.">
        <title>A new class of marine Euryarchaeota group II from the Mediterranean deep chlorophyll maximum.</title>
        <authorList>
            <person name="Martin-Cuadrado A.B."/>
            <person name="Garcia-Heredia I."/>
            <person name="Molto A.G."/>
            <person name="Lopez-Ubeda R."/>
            <person name="Kimes N."/>
            <person name="Lopez-Garcia P."/>
            <person name="Moreira D."/>
            <person name="Rodriguez-Valera F."/>
        </authorList>
    </citation>
    <scope>NUCLEOTIDE SEQUENCE</scope>
</reference>
<feature type="transmembrane region" description="Helical" evidence="1">
    <location>
        <begin position="152"/>
        <end position="175"/>
    </location>
</feature>
<organism evidence="2">
    <name type="scientific">uncultured Poseidoniia archaeon</name>
    <dbReference type="NCBI Taxonomy" id="1697135"/>
    <lineage>
        <taxon>Archaea</taxon>
        <taxon>Methanobacteriati</taxon>
        <taxon>Thermoplasmatota</taxon>
        <taxon>Candidatus Poseidoniia</taxon>
        <taxon>environmental samples</taxon>
    </lineage>
</organism>
<keyword evidence="1" id="KW-1133">Transmembrane helix</keyword>